<proteinExistence type="predicted"/>
<evidence type="ECO:0000313" key="1">
    <source>
        <dbReference type="EMBL" id="SFV53696.1"/>
    </source>
</evidence>
<reference evidence="1" key="1">
    <citation type="submission" date="2016-10" db="EMBL/GenBank/DDBJ databases">
        <authorList>
            <person name="de Groot N.N."/>
        </authorList>
    </citation>
    <scope>NUCLEOTIDE SEQUENCE</scope>
</reference>
<name>A0A1W1BJL7_9ZZZZ</name>
<dbReference type="EMBL" id="FPHG01000020">
    <property type="protein sequence ID" value="SFV53696.1"/>
    <property type="molecule type" value="Genomic_DNA"/>
</dbReference>
<accession>A0A1W1BJL7</accession>
<dbReference type="AlphaFoldDB" id="A0A1W1BJL7"/>
<gene>
    <name evidence="1" type="ORF">MNB_SV-9-1257</name>
</gene>
<protein>
    <submittedName>
        <fullName evidence="1">Uncharacterized protein</fullName>
    </submittedName>
</protein>
<organism evidence="1">
    <name type="scientific">hydrothermal vent metagenome</name>
    <dbReference type="NCBI Taxonomy" id="652676"/>
    <lineage>
        <taxon>unclassified sequences</taxon>
        <taxon>metagenomes</taxon>
        <taxon>ecological metagenomes</taxon>
    </lineage>
</organism>
<sequence>MNAITCPIAPNIAPSIVYVVTRPKLYAKWDRVSSTQEYVLLILADEYATTIPPHIPIQCPMLPKNAILKISIKSIFSIYLVLPSKYNKKSIVLFC</sequence>